<sequence length="232" mass="26441">MNNKIVLSGDIIASTSLTAEEKSVLELELKALISLLEKDFSIYGRIIKGDYLEMVVENPQEALTIAIVIKCYIKSIFIDSKIETSRSKYFKNYGIRLALGYGELSRYDKVSEVIDGEAIYYSGRKISEERPTYNKERIVIKNTLFFNSNDEKLNDNINCILGLLDVLLNNATAKQCEILYLRLLGNSEKEIANKLNIKQPTVNKQLSSIGWNAIERATSYFKSTFLALRKIW</sequence>
<reference evidence="1 2" key="1">
    <citation type="submission" date="2014-09" db="EMBL/GenBank/DDBJ databases">
        <title>Whole Genome Shotgun of Flavobacterium aquatile LMG 4008.</title>
        <authorList>
            <person name="Gale A.N."/>
            <person name="Pipes S.E."/>
            <person name="Newman J.D."/>
        </authorList>
    </citation>
    <scope>NUCLEOTIDE SEQUENCE [LARGE SCALE GENOMIC DNA]</scope>
    <source>
        <strain evidence="1 2">LMG 4008</strain>
    </source>
</reference>
<dbReference type="Gene3D" id="1.10.10.10">
    <property type="entry name" value="Winged helix-like DNA-binding domain superfamily/Winged helix DNA-binding domain"/>
    <property type="match status" value="1"/>
</dbReference>
<dbReference type="STRING" id="1453498.LG45_08225"/>
<dbReference type="EMBL" id="JRHH01000003">
    <property type="protein sequence ID" value="KGD68264.1"/>
    <property type="molecule type" value="Genomic_DNA"/>
</dbReference>
<evidence type="ECO:0000313" key="2">
    <source>
        <dbReference type="Proteomes" id="UP000029554"/>
    </source>
</evidence>
<accession>A0A095SV63</accession>
<name>A0A095SV63_9FLAO</name>
<dbReference type="GO" id="GO:0006355">
    <property type="term" value="P:regulation of DNA-templated transcription"/>
    <property type="evidence" value="ECO:0007669"/>
    <property type="project" value="InterPro"/>
</dbReference>
<dbReference type="RefSeq" id="WP_035125961.1">
    <property type="nucleotide sequence ID" value="NZ_JRHH01000003.1"/>
</dbReference>
<gene>
    <name evidence="1" type="ORF">LG45_08225</name>
</gene>
<evidence type="ECO:0000313" key="1">
    <source>
        <dbReference type="EMBL" id="KGD68264.1"/>
    </source>
</evidence>
<comment type="caution">
    <text evidence="1">The sequence shown here is derived from an EMBL/GenBank/DDBJ whole genome shotgun (WGS) entry which is preliminary data.</text>
</comment>
<dbReference type="InterPro" id="IPR016032">
    <property type="entry name" value="Sig_transdc_resp-reg_C-effctor"/>
</dbReference>
<dbReference type="SUPFAM" id="SSF46894">
    <property type="entry name" value="C-terminal effector domain of the bipartite response regulators"/>
    <property type="match status" value="1"/>
</dbReference>
<dbReference type="eggNOG" id="COG1595">
    <property type="taxonomic scope" value="Bacteria"/>
</dbReference>
<protein>
    <submittedName>
        <fullName evidence="1">Fumarate hydratase</fullName>
    </submittedName>
</protein>
<dbReference type="GO" id="GO:0003677">
    <property type="term" value="F:DNA binding"/>
    <property type="evidence" value="ECO:0007669"/>
    <property type="project" value="InterPro"/>
</dbReference>
<dbReference type="AlphaFoldDB" id="A0A095SV63"/>
<dbReference type="Proteomes" id="UP000029554">
    <property type="component" value="Unassembled WGS sequence"/>
</dbReference>
<dbReference type="InterPro" id="IPR036388">
    <property type="entry name" value="WH-like_DNA-bd_sf"/>
</dbReference>
<keyword evidence="2" id="KW-1185">Reference proteome</keyword>
<dbReference type="OrthoDB" id="7064118at2"/>
<organism evidence="1 2">
    <name type="scientific">Flavobacterium aquatile LMG 4008 = ATCC 11947</name>
    <dbReference type="NCBI Taxonomy" id="1453498"/>
    <lineage>
        <taxon>Bacteria</taxon>
        <taxon>Pseudomonadati</taxon>
        <taxon>Bacteroidota</taxon>
        <taxon>Flavobacteriia</taxon>
        <taxon>Flavobacteriales</taxon>
        <taxon>Flavobacteriaceae</taxon>
        <taxon>Flavobacterium</taxon>
    </lineage>
</organism>
<proteinExistence type="predicted"/>